<evidence type="ECO:0000256" key="3">
    <source>
        <dbReference type="ARBA" id="ARBA00022989"/>
    </source>
</evidence>
<feature type="transmembrane region" description="Helical" evidence="7">
    <location>
        <begin position="205"/>
        <end position="227"/>
    </location>
</feature>
<feature type="transmembrane region" description="Helical" evidence="7">
    <location>
        <begin position="164"/>
        <end position="185"/>
    </location>
</feature>
<dbReference type="PANTHER" id="PTHR13439">
    <property type="entry name" value="CT120 PROTEIN"/>
    <property type="match status" value="1"/>
</dbReference>
<sequence length="262" mass="28989">MRRIPGGFFPHAPGARTGGGGRPSPAPEGYSTLPKSLRADYACRFSAFIHAVVISLLSLVIVCRPGLFPELQADRIFGTTPFSSGVYAIAGGYFVWDLVFCLLNFETSGWAFLMHAIGSLTLYSLVHAPYLHYYGAVFLLFELSTPLVHLRWLAIRHQWPSADFLTLAFGLSFIAVRGIFGWYQTIKYVMDVVAAYSQTEPRSMFWLYLVGNLFFNSLNIYWVMLMVRSYFRVQGKKKKAAAAAGGDGAASPAKAAAKKKSQ</sequence>
<dbReference type="GO" id="GO:0005783">
    <property type="term" value="C:endoplasmic reticulum"/>
    <property type="evidence" value="ECO:0007669"/>
    <property type="project" value="TreeGrafter"/>
</dbReference>
<dbReference type="InterPro" id="IPR050846">
    <property type="entry name" value="TLCD"/>
</dbReference>
<dbReference type="STRING" id="691883.A0A058Z1B4"/>
<proteinExistence type="predicted"/>
<keyword evidence="10" id="KW-1185">Reference proteome</keyword>
<keyword evidence="4 5" id="KW-0472">Membrane</keyword>
<evidence type="ECO:0000256" key="2">
    <source>
        <dbReference type="ARBA" id="ARBA00022692"/>
    </source>
</evidence>
<evidence type="ECO:0000256" key="7">
    <source>
        <dbReference type="SAM" id="Phobius"/>
    </source>
</evidence>
<evidence type="ECO:0000256" key="5">
    <source>
        <dbReference type="PROSITE-ProRule" id="PRU00205"/>
    </source>
</evidence>
<feature type="region of interest" description="Disordered" evidence="6">
    <location>
        <begin position="1"/>
        <end position="29"/>
    </location>
</feature>
<dbReference type="EMBL" id="KB932211">
    <property type="protein sequence ID" value="KCV68030.1"/>
    <property type="molecule type" value="Genomic_DNA"/>
</dbReference>
<evidence type="ECO:0000256" key="6">
    <source>
        <dbReference type="SAM" id="MobiDB-lite"/>
    </source>
</evidence>
<dbReference type="PROSITE" id="PS50922">
    <property type="entry name" value="TLC"/>
    <property type="match status" value="1"/>
</dbReference>
<evidence type="ECO:0000313" key="10">
    <source>
        <dbReference type="Proteomes" id="UP000030693"/>
    </source>
</evidence>
<dbReference type="GO" id="GO:0055088">
    <property type="term" value="P:lipid homeostasis"/>
    <property type="evidence" value="ECO:0007669"/>
    <property type="project" value="TreeGrafter"/>
</dbReference>
<dbReference type="InterPro" id="IPR006634">
    <property type="entry name" value="TLC-dom"/>
</dbReference>
<evidence type="ECO:0000256" key="4">
    <source>
        <dbReference type="ARBA" id="ARBA00023136"/>
    </source>
</evidence>
<feature type="domain" description="TLC" evidence="8">
    <location>
        <begin position="36"/>
        <end position="235"/>
    </location>
</feature>
<dbReference type="Pfam" id="PF03798">
    <property type="entry name" value="TRAM_LAG1_CLN8"/>
    <property type="match status" value="1"/>
</dbReference>
<reference evidence="9" key="1">
    <citation type="submission" date="2013-04" db="EMBL/GenBank/DDBJ databases">
        <title>The Genome Sequence of Fonticula alba ATCC 38817.</title>
        <authorList>
            <consortium name="The Broad Institute Genomics Platform"/>
            <person name="Russ C."/>
            <person name="Cuomo C."/>
            <person name="Burger G."/>
            <person name="Gray M.W."/>
            <person name="Holland P.W.H."/>
            <person name="King N."/>
            <person name="Lang F.B.F."/>
            <person name="Roger A.J."/>
            <person name="Ruiz-Trillo I."/>
            <person name="Brown M."/>
            <person name="Walker B."/>
            <person name="Young S."/>
            <person name="Zeng Q."/>
            <person name="Gargeya S."/>
            <person name="Fitzgerald M."/>
            <person name="Haas B."/>
            <person name="Abouelleil A."/>
            <person name="Allen A.W."/>
            <person name="Alvarado L."/>
            <person name="Arachchi H.M."/>
            <person name="Berlin A.M."/>
            <person name="Chapman S.B."/>
            <person name="Gainer-Dewar J."/>
            <person name="Goldberg J."/>
            <person name="Griggs A."/>
            <person name="Gujja S."/>
            <person name="Hansen M."/>
            <person name="Howarth C."/>
            <person name="Imamovic A."/>
            <person name="Ireland A."/>
            <person name="Larimer J."/>
            <person name="McCowan C."/>
            <person name="Murphy C."/>
            <person name="Pearson M."/>
            <person name="Poon T.W."/>
            <person name="Priest M."/>
            <person name="Roberts A."/>
            <person name="Saif S."/>
            <person name="Shea T."/>
            <person name="Sisk P."/>
            <person name="Sykes S."/>
            <person name="Wortman J."/>
            <person name="Nusbaum C."/>
            <person name="Birren B."/>
        </authorList>
    </citation>
    <scope>NUCLEOTIDE SEQUENCE [LARGE SCALE GENOMIC DNA]</scope>
    <source>
        <strain evidence="9">ATCC 38817</strain>
    </source>
</reference>
<feature type="transmembrane region" description="Helical" evidence="7">
    <location>
        <begin position="110"/>
        <end position="126"/>
    </location>
</feature>
<dbReference type="OMA" id="AQWYNGM"/>
<dbReference type="PANTHER" id="PTHR13439:SF0">
    <property type="entry name" value="TOPOISOMERASE I DAMAGE AFFECTED PROTEIN 4"/>
    <property type="match status" value="1"/>
</dbReference>
<feature type="transmembrane region" description="Helical" evidence="7">
    <location>
        <begin position="41"/>
        <end position="62"/>
    </location>
</feature>
<evidence type="ECO:0000259" key="8">
    <source>
        <dbReference type="PROSITE" id="PS50922"/>
    </source>
</evidence>
<feature type="region of interest" description="Disordered" evidence="6">
    <location>
        <begin position="242"/>
        <end position="262"/>
    </location>
</feature>
<dbReference type="GO" id="GO:0016020">
    <property type="term" value="C:membrane"/>
    <property type="evidence" value="ECO:0007669"/>
    <property type="project" value="UniProtKB-SubCell"/>
</dbReference>
<dbReference type="AlphaFoldDB" id="A0A058Z1B4"/>
<accession>A0A058Z1B4</accession>
<organism evidence="9">
    <name type="scientific">Fonticula alba</name>
    <name type="common">Slime mold</name>
    <dbReference type="NCBI Taxonomy" id="691883"/>
    <lineage>
        <taxon>Eukaryota</taxon>
        <taxon>Rotosphaerida</taxon>
        <taxon>Fonticulaceae</taxon>
        <taxon>Fonticula</taxon>
    </lineage>
</organism>
<evidence type="ECO:0000256" key="1">
    <source>
        <dbReference type="ARBA" id="ARBA00004141"/>
    </source>
</evidence>
<evidence type="ECO:0000313" key="9">
    <source>
        <dbReference type="EMBL" id="KCV68030.1"/>
    </source>
</evidence>
<dbReference type="RefSeq" id="XP_009497597.1">
    <property type="nucleotide sequence ID" value="XM_009499322.1"/>
</dbReference>
<dbReference type="GeneID" id="20530223"/>
<dbReference type="SMART" id="SM00724">
    <property type="entry name" value="TLC"/>
    <property type="match status" value="1"/>
</dbReference>
<feature type="transmembrane region" description="Helical" evidence="7">
    <location>
        <begin position="82"/>
        <end position="103"/>
    </location>
</feature>
<gene>
    <name evidence="9" type="ORF">H696_05498</name>
</gene>
<dbReference type="eggNOG" id="KOG4561">
    <property type="taxonomic scope" value="Eukaryota"/>
</dbReference>
<name>A0A058Z1B4_FONAL</name>
<feature type="compositionally biased region" description="Low complexity" evidence="6">
    <location>
        <begin position="242"/>
        <end position="255"/>
    </location>
</feature>
<keyword evidence="2 5" id="KW-0812">Transmembrane</keyword>
<comment type="subcellular location">
    <subcellularLocation>
        <location evidence="1">Membrane</location>
        <topology evidence="1">Multi-pass membrane protein</topology>
    </subcellularLocation>
</comment>
<dbReference type="OrthoDB" id="10266980at2759"/>
<dbReference type="Proteomes" id="UP000030693">
    <property type="component" value="Unassembled WGS sequence"/>
</dbReference>
<protein>
    <recommendedName>
        <fullName evidence="8">TLC domain-containing protein</fullName>
    </recommendedName>
</protein>
<keyword evidence="3 7" id="KW-1133">Transmembrane helix</keyword>